<dbReference type="EMBL" id="SHKL01000001">
    <property type="protein sequence ID" value="RZT86532.1"/>
    <property type="molecule type" value="Genomic_DNA"/>
</dbReference>
<evidence type="ECO:0000313" key="6">
    <source>
        <dbReference type="EMBL" id="RZT86532.1"/>
    </source>
</evidence>
<dbReference type="InterPro" id="IPR042099">
    <property type="entry name" value="ANL_N_sf"/>
</dbReference>
<proteinExistence type="predicted"/>
<keyword evidence="7" id="KW-1185">Reference proteome</keyword>
<dbReference type="SUPFAM" id="SSF56801">
    <property type="entry name" value="Acetyl-CoA synthetase-like"/>
    <property type="match status" value="1"/>
</dbReference>
<organism evidence="6 7">
    <name type="scientific">Pseudonocardia sediminis</name>
    <dbReference type="NCBI Taxonomy" id="1397368"/>
    <lineage>
        <taxon>Bacteria</taxon>
        <taxon>Bacillati</taxon>
        <taxon>Actinomycetota</taxon>
        <taxon>Actinomycetes</taxon>
        <taxon>Pseudonocardiales</taxon>
        <taxon>Pseudonocardiaceae</taxon>
        <taxon>Pseudonocardia</taxon>
    </lineage>
</organism>
<dbReference type="PROSITE" id="PS50075">
    <property type="entry name" value="CARRIER"/>
    <property type="match status" value="1"/>
</dbReference>
<dbReference type="InterPro" id="IPR025110">
    <property type="entry name" value="AMP-bd_C"/>
</dbReference>
<dbReference type="InterPro" id="IPR000873">
    <property type="entry name" value="AMP-dep_synth/lig_dom"/>
</dbReference>
<dbReference type="NCBIfam" id="TIGR02353">
    <property type="entry name" value="NRPS_term_dom"/>
    <property type="match status" value="1"/>
</dbReference>
<evidence type="ECO:0000256" key="1">
    <source>
        <dbReference type="ARBA" id="ARBA00022450"/>
    </source>
</evidence>
<name>A0A4Q7UX18_PSEST</name>
<feature type="compositionally biased region" description="Low complexity" evidence="3">
    <location>
        <begin position="1447"/>
        <end position="1457"/>
    </location>
</feature>
<feature type="transmembrane region" description="Helical" evidence="4">
    <location>
        <begin position="1117"/>
        <end position="1135"/>
    </location>
</feature>
<dbReference type="Gene3D" id="3.40.50.1820">
    <property type="entry name" value="alpha/beta hydrolase"/>
    <property type="match status" value="1"/>
</dbReference>
<dbReference type="Gene3D" id="2.160.10.10">
    <property type="entry name" value="Hexapeptide repeat proteins"/>
    <property type="match status" value="3"/>
</dbReference>
<feature type="transmembrane region" description="Helical" evidence="4">
    <location>
        <begin position="1197"/>
        <end position="1220"/>
    </location>
</feature>
<dbReference type="GO" id="GO:0031177">
    <property type="term" value="F:phosphopantetheine binding"/>
    <property type="evidence" value="ECO:0007669"/>
    <property type="project" value="TreeGrafter"/>
</dbReference>
<dbReference type="FunFam" id="3.40.50.980:FF:000001">
    <property type="entry name" value="Non-ribosomal peptide synthetase"/>
    <property type="match status" value="1"/>
</dbReference>
<dbReference type="InterPro" id="IPR020845">
    <property type="entry name" value="AMP-binding_CS"/>
</dbReference>
<keyword evidence="4" id="KW-1133">Transmembrane helix</keyword>
<feature type="domain" description="Carrier" evidence="5">
    <location>
        <begin position="540"/>
        <end position="616"/>
    </location>
</feature>
<feature type="compositionally biased region" description="Low complexity" evidence="3">
    <location>
        <begin position="1555"/>
        <end position="1575"/>
    </location>
</feature>
<dbReference type="InterPro" id="IPR036736">
    <property type="entry name" value="ACP-like_sf"/>
</dbReference>
<dbReference type="InterPro" id="IPR010071">
    <property type="entry name" value="AA_adenyl_dom"/>
</dbReference>
<dbReference type="InterPro" id="IPR011004">
    <property type="entry name" value="Trimer_LpxA-like_sf"/>
</dbReference>
<feature type="transmembrane region" description="Helical" evidence="4">
    <location>
        <begin position="1147"/>
        <end position="1176"/>
    </location>
</feature>
<dbReference type="GO" id="GO:0005737">
    <property type="term" value="C:cytoplasm"/>
    <property type="evidence" value="ECO:0007669"/>
    <property type="project" value="TreeGrafter"/>
</dbReference>
<dbReference type="SUPFAM" id="SSF47336">
    <property type="entry name" value="ACP-like"/>
    <property type="match status" value="1"/>
</dbReference>
<dbReference type="PANTHER" id="PTHR45527">
    <property type="entry name" value="NONRIBOSOMAL PEPTIDE SYNTHETASE"/>
    <property type="match status" value="1"/>
</dbReference>
<dbReference type="RefSeq" id="WP_242623151.1">
    <property type="nucleotide sequence ID" value="NZ_SHKL01000001.1"/>
</dbReference>
<dbReference type="Pfam" id="PF00550">
    <property type="entry name" value="PP-binding"/>
    <property type="match status" value="1"/>
</dbReference>
<feature type="compositionally biased region" description="Polar residues" evidence="3">
    <location>
        <begin position="1485"/>
        <end position="1496"/>
    </location>
</feature>
<comment type="caution">
    <text evidence="6">The sequence shown here is derived from an EMBL/GenBank/DDBJ whole genome shotgun (WGS) entry which is preliminary data.</text>
</comment>
<dbReference type="CDD" id="cd05930">
    <property type="entry name" value="A_NRPS"/>
    <property type="match status" value="1"/>
</dbReference>
<feature type="transmembrane region" description="Helical" evidence="4">
    <location>
        <begin position="874"/>
        <end position="903"/>
    </location>
</feature>
<dbReference type="NCBIfam" id="TIGR01733">
    <property type="entry name" value="AA-adenyl-dom"/>
    <property type="match status" value="1"/>
</dbReference>
<feature type="compositionally biased region" description="Polar residues" evidence="3">
    <location>
        <begin position="1582"/>
        <end position="1593"/>
    </location>
</feature>
<evidence type="ECO:0000313" key="7">
    <source>
        <dbReference type="Proteomes" id="UP000291591"/>
    </source>
</evidence>
<reference evidence="6 7" key="1">
    <citation type="submission" date="2019-02" db="EMBL/GenBank/DDBJ databases">
        <title>Sequencing the genomes of 1000 actinobacteria strains.</title>
        <authorList>
            <person name="Klenk H.-P."/>
        </authorList>
    </citation>
    <scope>NUCLEOTIDE SEQUENCE [LARGE SCALE GENOMIC DNA]</scope>
    <source>
        <strain evidence="6 7">DSM 45779</strain>
    </source>
</reference>
<keyword evidence="1" id="KW-0596">Phosphopantetheine</keyword>
<dbReference type="GO" id="GO:0043041">
    <property type="term" value="P:amino acid activation for nonribosomal peptide biosynthetic process"/>
    <property type="evidence" value="ECO:0007669"/>
    <property type="project" value="TreeGrafter"/>
</dbReference>
<dbReference type="Pfam" id="PF00501">
    <property type="entry name" value="AMP-binding"/>
    <property type="match status" value="1"/>
</dbReference>
<evidence type="ECO:0000256" key="3">
    <source>
        <dbReference type="SAM" id="MobiDB-lite"/>
    </source>
</evidence>
<evidence type="ECO:0000256" key="4">
    <source>
        <dbReference type="SAM" id="Phobius"/>
    </source>
</evidence>
<evidence type="ECO:0000259" key="5">
    <source>
        <dbReference type="PROSITE" id="PS50075"/>
    </source>
</evidence>
<feature type="region of interest" description="Disordered" evidence="3">
    <location>
        <begin position="1"/>
        <end position="26"/>
    </location>
</feature>
<dbReference type="InterPro" id="IPR029058">
    <property type="entry name" value="AB_hydrolase_fold"/>
</dbReference>
<accession>A0A4Q7UX18</accession>
<gene>
    <name evidence="6" type="ORF">EV383_3429</name>
</gene>
<sequence length="1636" mass="172743">MVLSPPRARSNGRTFRRPVPAAPVRPAPRPDRLHRFFEASVARRPDAVALQDGALELTYLELDARANQLARHLLARGLRPGGRVGILLNRSWRTYAVLLAALKAGAAFVPIDPAAPPDRVDYIRSDASLDLLVTTSDLAEELEQDGLVLLDHAVEDVLGQARHPLPPPTGPQAPLCYVIYTSGSSGRPKGVAVSHPSICNFVDVITEVYDVRSHDRVYQGMTISFDFSIEEIWTTFAAGATLIVGPTDSRRIGAELGDFLHDTGVTVFCCVPTLLATIPRELPHLRTLMVGGEACNAGLVERWARPGRRMLNTYGPTEATVTATWGELLPGRPVTIGRPVPTYSVVILDDACVEVPYGEVGEICIGGPGVADGYVNLPEKTADRFITHPAAPANGDGRLYRTGDLGRFDDEGEIVYLGRADDEVKIRGHRVDLGEIENVALEDPAVESSVASLSKTETSEELAVYVTLAAEAIGGDEPALVARLHELLRTRLPEYMVPGYIDVLESLPTQVSGKVDRSKLPAPRGPRIMTSAGPTVAPETALETRVRDVMAEALGLEPAQVSVTADFFDELGGHSLLAARVVTLLRRYEVGRSPAVRDLYDNPTIRGLAGVLDTAAEPDGSVPPPPRREPLRHPTLRYATAGYVQSAVLFVLLLVMTLPAAGVYAYHEGRVAPDVLAELALGATAIYLLQRWVLAPIAVRALGTGIRPGYHRMWGSVHLRLWASELMLSMSPLPFLSGGPLAATYLRILGARVGHDTHLGTSVVSLPSLVRIGDGATVGYGAALRPWTVQDGWIVVAPVTIGARAHVGGNCVVEPGALVGADAVMGEQSSVARDQVIPDGEHWAGSPSVPDPADAAVAELTEAGPAPTWTRPQLAAAAAGAAALELISVVSLLPAVLLVWGSLLFFGEGLALLAAVLVGPVFVLTVCVVVAVGRRIVAPRTGPGVFPARSAVGLRKWFGDKLLEMSLLYTNSLYSTLYTVGWLRLLGARIGRGAEVSTASHIDPEMLTIEQGSFVADMASLGSATFHNGWMVRRPTLVGRRAFVGNAAVVPAGTRLGDDSLIGVATVPPIAGVPGDSTWLGSPAMNLPVRQDSGDFDESTTFRPPRYKVAERLGIEFLRATLPASMISVSLYLFLYGLSGMARSTPWWATVLVAPLLAVGTGLALLLMVAAVKWVVVGTYRPRTEPLWSRFVRRSEFVTGLYEAAAVPGLLMMLVGTPMLPPALRLLGCRIGRRTYVGTTYMTEYDLVDIGDDVTIGRDVSLQTHLFEDRVMKMSTVRIENGASVGDRAIVLYDAVVGTGVALDALSLVMKGEHLPPGTRWRGITAQPVTEAAPDAVPALTAAADPVDPAAAAATTAIPQVRRPVPAAADVPDPRFADVERTTVMTQVRPDASGVLAAADVGRTMRIRSVHATGEARVLRRPGTSAGTARPEDTDGASDGARPVHGPPAGHRAGPGRADARPSDTGSRPTPPAPIFDPGLPAQREPQTTAEPTTRMSSVRPSPGPASGPAPAPRASSNGPLGPRETGPRPAVSDRPAPNRPSPNRPAPNRPAPNGPAANGPAANGPAANGPAANGVVPDRTVPQQAGRHQTGPNRAVVAGPDADGTTRLPTVPRPSGSTSGRHRRPTPGPADGEGR</sequence>
<feature type="compositionally biased region" description="Pro residues" evidence="3">
    <location>
        <begin position="1502"/>
        <end position="1512"/>
    </location>
</feature>
<feature type="compositionally biased region" description="Pro residues" evidence="3">
    <location>
        <begin position="1538"/>
        <end position="1554"/>
    </location>
</feature>
<protein>
    <submittedName>
        <fullName evidence="6">Non-ribosomal peptide synthetase-like protein</fullName>
    </submittedName>
</protein>
<feature type="region of interest" description="Disordered" evidence="3">
    <location>
        <begin position="515"/>
        <end position="538"/>
    </location>
</feature>
<dbReference type="InterPro" id="IPR009081">
    <property type="entry name" value="PP-bd_ACP"/>
</dbReference>
<dbReference type="Proteomes" id="UP000291591">
    <property type="component" value="Unassembled WGS sequence"/>
</dbReference>
<keyword evidence="4" id="KW-0812">Transmembrane</keyword>
<dbReference type="PROSITE" id="PS00012">
    <property type="entry name" value="PHOSPHOPANTETHEINE"/>
    <property type="match status" value="1"/>
</dbReference>
<dbReference type="Gene3D" id="3.40.50.12780">
    <property type="entry name" value="N-terminal domain of ligase-like"/>
    <property type="match status" value="1"/>
</dbReference>
<dbReference type="InterPro" id="IPR012728">
    <property type="entry name" value="Pls/PosA_C"/>
</dbReference>
<dbReference type="FunFam" id="3.40.50.12780:FF:000012">
    <property type="entry name" value="Non-ribosomal peptide synthetase"/>
    <property type="match status" value="1"/>
</dbReference>
<dbReference type="PROSITE" id="PS00455">
    <property type="entry name" value="AMP_BINDING"/>
    <property type="match status" value="1"/>
</dbReference>
<feature type="transmembrane region" description="Helical" evidence="4">
    <location>
        <begin position="909"/>
        <end position="932"/>
    </location>
</feature>
<dbReference type="Pfam" id="PF13193">
    <property type="entry name" value="AMP-binding_C"/>
    <property type="match status" value="1"/>
</dbReference>
<keyword evidence="4" id="KW-0472">Membrane</keyword>
<evidence type="ECO:0000256" key="2">
    <source>
        <dbReference type="ARBA" id="ARBA00022553"/>
    </source>
</evidence>
<keyword evidence="2" id="KW-0597">Phosphoprotein</keyword>
<dbReference type="PANTHER" id="PTHR45527:SF1">
    <property type="entry name" value="FATTY ACID SYNTHASE"/>
    <property type="match status" value="1"/>
</dbReference>
<feature type="region of interest" description="Disordered" evidence="3">
    <location>
        <begin position="1412"/>
        <end position="1636"/>
    </location>
</feature>
<dbReference type="InterPro" id="IPR006162">
    <property type="entry name" value="Ppantetheine_attach_site"/>
</dbReference>
<dbReference type="Gene3D" id="3.30.300.30">
    <property type="match status" value="1"/>
</dbReference>
<feature type="transmembrane region" description="Helical" evidence="4">
    <location>
        <begin position="647"/>
        <end position="667"/>
    </location>
</feature>
<dbReference type="SUPFAM" id="SSF51161">
    <property type="entry name" value="Trimeric LpxA-like enzymes"/>
    <property type="match status" value="3"/>
</dbReference>
<dbReference type="InterPro" id="IPR045851">
    <property type="entry name" value="AMP-bd_C_sf"/>
</dbReference>
<dbReference type="GO" id="GO:0044550">
    <property type="term" value="P:secondary metabolite biosynthetic process"/>
    <property type="evidence" value="ECO:0007669"/>
    <property type="project" value="TreeGrafter"/>
</dbReference>